<reference evidence="2" key="1">
    <citation type="thesis" date="2020" institute="ProQuest LLC" country="789 East Eisenhower Parkway, Ann Arbor, MI, USA">
        <title>Comparative Genomics and Chromosome Evolution.</title>
        <authorList>
            <person name="Mudd A.B."/>
        </authorList>
    </citation>
    <scope>NUCLEOTIDE SEQUENCE</scope>
    <source>
        <strain evidence="2">HN-11 Male</strain>
        <tissue evidence="2">Kidney and liver</tissue>
    </source>
</reference>
<feature type="chain" id="PRO_5035186295" evidence="1">
    <location>
        <begin position="18"/>
        <end position="264"/>
    </location>
</feature>
<dbReference type="Proteomes" id="UP000770717">
    <property type="component" value="Unassembled WGS sequence"/>
</dbReference>
<dbReference type="AlphaFoldDB" id="A0A8J6KBM7"/>
<keyword evidence="3" id="KW-1185">Reference proteome</keyword>
<proteinExistence type="predicted"/>
<evidence type="ECO:0000313" key="3">
    <source>
        <dbReference type="Proteomes" id="UP000770717"/>
    </source>
</evidence>
<gene>
    <name evidence="2" type="ORF">GDO78_007088</name>
</gene>
<feature type="signal peptide" evidence="1">
    <location>
        <begin position="1"/>
        <end position="17"/>
    </location>
</feature>
<name>A0A8J6KBM7_ELECQ</name>
<organism evidence="2 3">
    <name type="scientific">Eleutherodactylus coqui</name>
    <name type="common">Puerto Rican coqui</name>
    <dbReference type="NCBI Taxonomy" id="57060"/>
    <lineage>
        <taxon>Eukaryota</taxon>
        <taxon>Metazoa</taxon>
        <taxon>Chordata</taxon>
        <taxon>Craniata</taxon>
        <taxon>Vertebrata</taxon>
        <taxon>Euteleostomi</taxon>
        <taxon>Amphibia</taxon>
        <taxon>Batrachia</taxon>
        <taxon>Anura</taxon>
        <taxon>Neobatrachia</taxon>
        <taxon>Hyloidea</taxon>
        <taxon>Eleutherodactylidae</taxon>
        <taxon>Eleutherodactylinae</taxon>
        <taxon>Eleutherodactylus</taxon>
        <taxon>Eleutherodactylus</taxon>
    </lineage>
</organism>
<protein>
    <submittedName>
        <fullName evidence="2">Uncharacterized protein</fullName>
    </submittedName>
</protein>
<evidence type="ECO:0000313" key="2">
    <source>
        <dbReference type="EMBL" id="KAG9487027.1"/>
    </source>
</evidence>
<keyword evidence="1" id="KW-0732">Signal</keyword>
<comment type="caution">
    <text evidence="2">The sequence shown here is derived from an EMBL/GenBank/DDBJ whole genome shotgun (WGS) entry which is preliminary data.</text>
</comment>
<evidence type="ECO:0000256" key="1">
    <source>
        <dbReference type="SAM" id="SignalP"/>
    </source>
</evidence>
<sequence>MSRFGLCLCVFIQASWTFPMYSMKTHGYSADNLIKKQRSDSQHRERMENILEMFGADRWSKGQDILKHHRSQCNYMNQLWTQWQGSTDNQDSSSVFMLRVFTGPLKPVFPQKNLFQYMSRIYRCCRLGFGCRRIKGLQGTLDEGGRVAAFYIDSDVFSSSIQRAELHLEVSAGEELTVIPELFINGLRRSSFTQIRRGPIMDLSLDVMFLLQVLKEKALADPVNEEVTELSLSFHCIQNDLQVPCNLPGAPLLQPPFIALQYRY</sequence>
<dbReference type="EMBL" id="WNTK01000003">
    <property type="protein sequence ID" value="KAG9487027.1"/>
    <property type="molecule type" value="Genomic_DNA"/>
</dbReference>
<accession>A0A8J6KBM7</accession>
<dbReference type="OrthoDB" id="9943803at2759"/>